<protein>
    <submittedName>
        <fullName evidence="2">ABC transporter substrate-binding protein</fullName>
    </submittedName>
</protein>
<evidence type="ECO:0000256" key="1">
    <source>
        <dbReference type="SAM" id="SignalP"/>
    </source>
</evidence>
<accession>A0A1Q6R3P8</accession>
<dbReference type="Pfam" id="PF04392">
    <property type="entry name" value="ABC_sub_bind"/>
    <property type="match status" value="1"/>
</dbReference>
<dbReference type="Proteomes" id="UP000186777">
    <property type="component" value="Unassembled WGS sequence"/>
</dbReference>
<sequence>MISLKSNKIKALAAGLMLTLALGALGCGGDKKEAGAKAEKVNVGIVQLVEHEALDAANKGFVDGLASKGYKEGQNITFDKQNAQADQSNLQNIAHRFVNNKVDLICAIATPAAQTVANVTSDIPIVATAVTDYKTAKLVKDDAKPGTNVTGTTDMNPVAEQLDLLLKLVPNAKTIGTIYCSSEVNSQLQVELLKKAAAAKGITVKEATVSTVNDIQQAARSLAGDVQAVYVPTDNVLASAIPTLISVTEEAKLPVICAEGGMVRAGGLATLGVDYYKLGFQTGVMAADILSGKAKPADMAIQAQKEFKPTINLKEAAKIGLKVPEDLLKGAEVIK</sequence>
<dbReference type="PANTHER" id="PTHR35271:SF1">
    <property type="entry name" value="ABC TRANSPORTER, SUBSTRATE-BINDING LIPOPROTEIN"/>
    <property type="match status" value="1"/>
</dbReference>
<feature type="chain" id="PRO_5039704729" evidence="1">
    <location>
        <begin position="27"/>
        <end position="335"/>
    </location>
</feature>
<evidence type="ECO:0000313" key="3">
    <source>
        <dbReference type="Proteomes" id="UP000186777"/>
    </source>
</evidence>
<proteinExistence type="predicted"/>
<dbReference type="AlphaFoldDB" id="A0A1Q6R3P8"/>
<dbReference type="RefSeq" id="WP_303680125.1">
    <property type="nucleotide sequence ID" value="NZ_JAYBKT010000088.1"/>
</dbReference>
<gene>
    <name evidence="2" type="ORF">BHW43_07870</name>
</gene>
<dbReference type="PROSITE" id="PS51257">
    <property type="entry name" value="PROKAR_LIPOPROTEIN"/>
    <property type="match status" value="1"/>
</dbReference>
<name>A0A1Q6R3P8_9FIRM</name>
<evidence type="ECO:0000313" key="2">
    <source>
        <dbReference type="EMBL" id="OLA36994.1"/>
    </source>
</evidence>
<dbReference type="CDD" id="cd06325">
    <property type="entry name" value="PBP1_ABC_unchar_transporter"/>
    <property type="match status" value="1"/>
</dbReference>
<reference evidence="2 3" key="1">
    <citation type="journal article" date="2016" name="Nat. Biotechnol.">
        <title>Measurement of bacterial replication rates in microbial communities.</title>
        <authorList>
            <person name="Brown C.T."/>
            <person name="Olm M.R."/>
            <person name="Thomas B.C."/>
            <person name="Banfield J.F."/>
        </authorList>
    </citation>
    <scope>NUCLEOTIDE SEQUENCE [LARGE SCALE GENOMIC DNA]</scope>
    <source>
        <strain evidence="2">46_33</strain>
    </source>
</reference>
<comment type="caution">
    <text evidence="2">The sequence shown here is derived from an EMBL/GenBank/DDBJ whole genome shotgun (WGS) entry which is preliminary data.</text>
</comment>
<dbReference type="STRING" id="626940.BHW43_07870"/>
<dbReference type="SUPFAM" id="SSF53822">
    <property type="entry name" value="Periplasmic binding protein-like I"/>
    <property type="match status" value="1"/>
</dbReference>
<feature type="signal peptide" evidence="1">
    <location>
        <begin position="1"/>
        <end position="26"/>
    </location>
</feature>
<dbReference type="Gene3D" id="3.40.50.2300">
    <property type="match status" value="2"/>
</dbReference>
<dbReference type="InterPro" id="IPR028082">
    <property type="entry name" value="Peripla_BP_I"/>
</dbReference>
<keyword evidence="1" id="KW-0732">Signal</keyword>
<dbReference type="EMBL" id="MNTG01000035">
    <property type="protein sequence ID" value="OLA36994.1"/>
    <property type="molecule type" value="Genomic_DNA"/>
</dbReference>
<organism evidence="2 3">
    <name type="scientific">Phascolarctobacterium succinatutens</name>
    <dbReference type="NCBI Taxonomy" id="626940"/>
    <lineage>
        <taxon>Bacteria</taxon>
        <taxon>Bacillati</taxon>
        <taxon>Bacillota</taxon>
        <taxon>Negativicutes</taxon>
        <taxon>Acidaminococcales</taxon>
        <taxon>Acidaminococcaceae</taxon>
        <taxon>Phascolarctobacterium</taxon>
    </lineage>
</organism>
<dbReference type="PANTHER" id="PTHR35271">
    <property type="entry name" value="ABC TRANSPORTER, SUBSTRATE-BINDING LIPOPROTEIN-RELATED"/>
    <property type="match status" value="1"/>
</dbReference>
<dbReference type="InterPro" id="IPR007487">
    <property type="entry name" value="ABC_transpt-TYRBP-like"/>
</dbReference>